<evidence type="ECO:0000313" key="2">
    <source>
        <dbReference type="Proteomes" id="UP000077315"/>
    </source>
</evidence>
<dbReference type="VEuPathDB" id="FungiDB:PHYBLDRAFT_59123"/>
<accession>A0A162V5B6</accession>
<sequence>MSNIDQTVVQLLQGIHNTLVALHKDIREVKENMSNKLNVPQDPEQVIITSVKVSTGPIPRPIGNIRGITTKHVHDMMVKDLGIQLTKESKSTLQTCTHLACDQLAHLPSVQSLGPSSSWQSISQVDKKRVCDNHASVFKECGIDFVAILTDKTTGQYFEDNIFISDVRDD</sequence>
<dbReference type="GeneID" id="29001341"/>
<name>A0A162V5B6_PHYB8</name>
<reference evidence="2" key="1">
    <citation type="submission" date="2015-06" db="EMBL/GenBank/DDBJ databases">
        <title>Expansion of signal transduction pathways in fungi by whole-genome duplication.</title>
        <authorList>
            <consortium name="DOE Joint Genome Institute"/>
            <person name="Corrochano L.M."/>
            <person name="Kuo A."/>
            <person name="Marcet-Houben M."/>
            <person name="Polaino S."/>
            <person name="Salamov A."/>
            <person name="Villalobos J.M."/>
            <person name="Alvarez M.I."/>
            <person name="Avalos J."/>
            <person name="Benito E.P."/>
            <person name="Benoit I."/>
            <person name="Burger G."/>
            <person name="Camino L.P."/>
            <person name="Canovas D."/>
            <person name="Cerda-Olmedo E."/>
            <person name="Cheng J.-F."/>
            <person name="Dominguez A."/>
            <person name="Elias M."/>
            <person name="Eslava A.P."/>
            <person name="Glaser F."/>
            <person name="Grimwood J."/>
            <person name="Gutierrez G."/>
            <person name="Heitman J."/>
            <person name="Henrissat B."/>
            <person name="Iturriaga E.A."/>
            <person name="Lang B.F."/>
            <person name="Lavin J.L."/>
            <person name="Lee S."/>
            <person name="Li W."/>
            <person name="Lindquist E."/>
            <person name="Lopez-Garcia S."/>
            <person name="Luque E.M."/>
            <person name="Marcos A.T."/>
            <person name="Martin J."/>
            <person name="McCluskey K."/>
            <person name="Medina H.R."/>
            <person name="Miralles-Duran A."/>
            <person name="Miyazaki A."/>
            <person name="Munoz-Torres E."/>
            <person name="Oguiza J.A."/>
            <person name="Ohm R."/>
            <person name="Olmedo M."/>
            <person name="Orejas M."/>
            <person name="Ortiz-Castellanos L."/>
            <person name="Pisabarro A.G."/>
            <person name="Rodriguez-Romero J."/>
            <person name="Ruiz-Herrera J."/>
            <person name="Ruiz-Vazquez R."/>
            <person name="Sanz C."/>
            <person name="Schackwitz W."/>
            <person name="Schmutz J."/>
            <person name="Shahriari M."/>
            <person name="Shelest E."/>
            <person name="Silva-Franco F."/>
            <person name="Soanes D."/>
            <person name="Syed K."/>
            <person name="Tagua V.G."/>
            <person name="Talbot N.J."/>
            <person name="Thon M."/>
            <person name="De vries R.P."/>
            <person name="Wiebenga A."/>
            <person name="Yadav J.S."/>
            <person name="Braun E.L."/>
            <person name="Baker S."/>
            <person name="Garre V."/>
            <person name="Horwitz B."/>
            <person name="Torres-Martinez S."/>
            <person name="Idnurm A."/>
            <person name="Herrera-Estrella A."/>
            <person name="Gabaldon T."/>
            <person name="Grigoriev I.V."/>
        </authorList>
    </citation>
    <scope>NUCLEOTIDE SEQUENCE [LARGE SCALE GENOMIC DNA]</scope>
    <source>
        <strain evidence="2">NRRL 1555(-)</strain>
    </source>
</reference>
<keyword evidence="2" id="KW-1185">Reference proteome</keyword>
<evidence type="ECO:0000313" key="1">
    <source>
        <dbReference type="EMBL" id="OAD80082.1"/>
    </source>
</evidence>
<dbReference type="InParanoid" id="A0A162V5B6"/>
<gene>
    <name evidence="1" type="ORF">PHYBLDRAFT_59123</name>
</gene>
<protein>
    <submittedName>
        <fullName evidence="1">Uncharacterized protein</fullName>
    </submittedName>
</protein>
<dbReference type="RefSeq" id="XP_018298122.1">
    <property type="nucleotide sequence ID" value="XM_018440435.1"/>
</dbReference>
<dbReference type="Proteomes" id="UP000077315">
    <property type="component" value="Unassembled WGS sequence"/>
</dbReference>
<dbReference type="EMBL" id="KV440972">
    <property type="protein sequence ID" value="OAD80082.1"/>
    <property type="molecule type" value="Genomic_DNA"/>
</dbReference>
<dbReference type="AlphaFoldDB" id="A0A162V5B6"/>
<proteinExistence type="predicted"/>
<organism evidence="1 2">
    <name type="scientific">Phycomyces blakesleeanus (strain ATCC 8743b / DSM 1359 / FGSC 10004 / NBRC 33097 / NRRL 1555)</name>
    <dbReference type="NCBI Taxonomy" id="763407"/>
    <lineage>
        <taxon>Eukaryota</taxon>
        <taxon>Fungi</taxon>
        <taxon>Fungi incertae sedis</taxon>
        <taxon>Mucoromycota</taxon>
        <taxon>Mucoromycotina</taxon>
        <taxon>Mucoromycetes</taxon>
        <taxon>Mucorales</taxon>
        <taxon>Phycomycetaceae</taxon>
        <taxon>Phycomyces</taxon>
    </lineage>
</organism>